<organism evidence="4">
    <name type="scientific">Selaginella moellendorffii</name>
    <name type="common">Spikemoss</name>
    <dbReference type="NCBI Taxonomy" id="88036"/>
    <lineage>
        <taxon>Eukaryota</taxon>
        <taxon>Viridiplantae</taxon>
        <taxon>Streptophyta</taxon>
        <taxon>Embryophyta</taxon>
        <taxon>Tracheophyta</taxon>
        <taxon>Lycopodiopsida</taxon>
        <taxon>Selaginellales</taxon>
        <taxon>Selaginellaceae</taxon>
        <taxon>Selaginella</taxon>
    </lineage>
</organism>
<dbReference type="Gene3D" id="3.40.50.200">
    <property type="entry name" value="Peptidase S8/S53 domain"/>
    <property type="match status" value="1"/>
</dbReference>
<dbReference type="STRING" id="88036.D8SUG7"/>
<dbReference type="GO" id="GO:0004252">
    <property type="term" value="F:serine-type endopeptidase activity"/>
    <property type="evidence" value="ECO:0007669"/>
    <property type="project" value="InterPro"/>
</dbReference>
<proteinExistence type="inferred from homology"/>
<dbReference type="InterPro" id="IPR045051">
    <property type="entry name" value="SBT"/>
</dbReference>
<sequence>NSSGTPASQLHFGGGDVNPNAAAHPGLVYDANKQDYIGYLCGLGYNQTELQCLTE</sequence>
<dbReference type="InterPro" id="IPR036852">
    <property type="entry name" value="Peptidase_S8/S53_dom_sf"/>
</dbReference>
<evidence type="ECO:0000256" key="2">
    <source>
        <dbReference type="ARBA" id="ARBA00022729"/>
    </source>
</evidence>
<evidence type="ECO:0008006" key="5">
    <source>
        <dbReference type="Google" id="ProtNLM"/>
    </source>
</evidence>
<dbReference type="Gramene" id="EFJ12068">
    <property type="protein sequence ID" value="EFJ12068"/>
    <property type="gene ID" value="SELMODRAFT_19842"/>
</dbReference>
<dbReference type="EMBL" id="GL377642">
    <property type="protein sequence ID" value="EFJ12068.1"/>
    <property type="molecule type" value="Genomic_DNA"/>
</dbReference>
<evidence type="ECO:0000256" key="1">
    <source>
        <dbReference type="ARBA" id="ARBA00011073"/>
    </source>
</evidence>
<comment type="similarity">
    <text evidence="1">Belongs to the peptidase S8 family.</text>
</comment>
<name>D8SUG7_SELML</name>
<gene>
    <name evidence="3" type="ORF">SELMODRAFT_19842</name>
</gene>
<keyword evidence="4" id="KW-1185">Reference proteome</keyword>
<dbReference type="KEGG" id="smo:SELMODRAFT_19842"/>
<dbReference type="InParanoid" id="D8SUG7"/>
<accession>D8SUG7</accession>
<protein>
    <recommendedName>
        <fullName evidence="5">Peptidase S8/S53 domain-containing protein</fullName>
    </recommendedName>
</protein>
<dbReference type="HOGENOM" id="CLU_3038622_0_0_1"/>
<reference evidence="3 4" key="1">
    <citation type="journal article" date="2011" name="Science">
        <title>The Selaginella genome identifies genetic changes associated with the evolution of vascular plants.</title>
        <authorList>
            <person name="Banks J.A."/>
            <person name="Nishiyama T."/>
            <person name="Hasebe M."/>
            <person name="Bowman J.L."/>
            <person name="Gribskov M."/>
            <person name="dePamphilis C."/>
            <person name="Albert V.A."/>
            <person name="Aono N."/>
            <person name="Aoyama T."/>
            <person name="Ambrose B.A."/>
            <person name="Ashton N.W."/>
            <person name="Axtell M.J."/>
            <person name="Barker E."/>
            <person name="Barker M.S."/>
            <person name="Bennetzen J.L."/>
            <person name="Bonawitz N.D."/>
            <person name="Chapple C."/>
            <person name="Cheng C."/>
            <person name="Correa L.G."/>
            <person name="Dacre M."/>
            <person name="DeBarry J."/>
            <person name="Dreyer I."/>
            <person name="Elias M."/>
            <person name="Engstrom E.M."/>
            <person name="Estelle M."/>
            <person name="Feng L."/>
            <person name="Finet C."/>
            <person name="Floyd S.K."/>
            <person name="Frommer W.B."/>
            <person name="Fujita T."/>
            <person name="Gramzow L."/>
            <person name="Gutensohn M."/>
            <person name="Harholt J."/>
            <person name="Hattori M."/>
            <person name="Heyl A."/>
            <person name="Hirai T."/>
            <person name="Hiwatashi Y."/>
            <person name="Ishikawa M."/>
            <person name="Iwata M."/>
            <person name="Karol K.G."/>
            <person name="Koehler B."/>
            <person name="Kolukisaoglu U."/>
            <person name="Kubo M."/>
            <person name="Kurata T."/>
            <person name="Lalonde S."/>
            <person name="Li K."/>
            <person name="Li Y."/>
            <person name="Litt A."/>
            <person name="Lyons E."/>
            <person name="Manning G."/>
            <person name="Maruyama T."/>
            <person name="Michael T.P."/>
            <person name="Mikami K."/>
            <person name="Miyazaki S."/>
            <person name="Morinaga S."/>
            <person name="Murata T."/>
            <person name="Mueller-Roeber B."/>
            <person name="Nelson D.R."/>
            <person name="Obara M."/>
            <person name="Oguri Y."/>
            <person name="Olmstead R.G."/>
            <person name="Onodera N."/>
            <person name="Petersen B.L."/>
            <person name="Pils B."/>
            <person name="Prigge M."/>
            <person name="Rensing S.A."/>
            <person name="Riano-Pachon D.M."/>
            <person name="Roberts A.W."/>
            <person name="Sato Y."/>
            <person name="Scheller H.V."/>
            <person name="Schulz B."/>
            <person name="Schulz C."/>
            <person name="Shakirov E.V."/>
            <person name="Shibagaki N."/>
            <person name="Shinohara N."/>
            <person name="Shippen D.E."/>
            <person name="Soerensen I."/>
            <person name="Sotooka R."/>
            <person name="Sugimoto N."/>
            <person name="Sugita M."/>
            <person name="Sumikawa N."/>
            <person name="Tanurdzic M."/>
            <person name="Theissen G."/>
            <person name="Ulvskov P."/>
            <person name="Wakazuki S."/>
            <person name="Weng J.K."/>
            <person name="Willats W.W."/>
            <person name="Wipf D."/>
            <person name="Wolf P.G."/>
            <person name="Yang L."/>
            <person name="Zimmer A.D."/>
            <person name="Zhu Q."/>
            <person name="Mitros T."/>
            <person name="Hellsten U."/>
            <person name="Loque D."/>
            <person name="Otillar R."/>
            <person name="Salamov A."/>
            <person name="Schmutz J."/>
            <person name="Shapiro H."/>
            <person name="Lindquist E."/>
            <person name="Lucas S."/>
            <person name="Rokhsar D."/>
            <person name="Grigoriev I.V."/>
        </authorList>
    </citation>
    <scope>NUCLEOTIDE SEQUENCE [LARGE SCALE GENOMIC DNA]</scope>
</reference>
<dbReference type="Proteomes" id="UP000001514">
    <property type="component" value="Unassembled WGS sequence"/>
</dbReference>
<dbReference type="AlphaFoldDB" id="D8SUG7"/>
<evidence type="ECO:0000313" key="4">
    <source>
        <dbReference type="Proteomes" id="UP000001514"/>
    </source>
</evidence>
<feature type="non-terminal residue" evidence="3">
    <location>
        <position position="55"/>
    </location>
</feature>
<keyword evidence="2" id="KW-0732">Signal</keyword>
<feature type="non-terminal residue" evidence="3">
    <location>
        <position position="1"/>
    </location>
</feature>
<dbReference type="GO" id="GO:0006508">
    <property type="term" value="P:proteolysis"/>
    <property type="evidence" value="ECO:0007669"/>
    <property type="project" value="InterPro"/>
</dbReference>
<dbReference type="PANTHER" id="PTHR10795">
    <property type="entry name" value="PROPROTEIN CONVERTASE SUBTILISIN/KEXIN"/>
    <property type="match status" value="1"/>
</dbReference>
<evidence type="ECO:0000313" key="3">
    <source>
        <dbReference type="EMBL" id="EFJ12068.1"/>
    </source>
</evidence>